<proteinExistence type="predicted"/>
<accession>A0A521AVG9</accession>
<feature type="region of interest" description="Disordered" evidence="1">
    <location>
        <begin position="104"/>
        <end position="127"/>
    </location>
</feature>
<dbReference type="Proteomes" id="UP000317593">
    <property type="component" value="Unassembled WGS sequence"/>
</dbReference>
<name>A0A521AVG9_9BACT</name>
<sequence length="127" mass="15195">MGISKEMEKVIQAWNDTFEVVVDVSDQQLLEAIAKAIEDFATTDLLQAIKYRSQAKFYKEDYPHLRDNPKSFFEYPQTIKNDMNRRPYKLITYRKKCELEQQGTDKRFEIDPNAEDSKSQPKWRMYE</sequence>
<organism evidence="2 3">
    <name type="scientific">Fodinibius sediminis</name>
    <dbReference type="NCBI Taxonomy" id="1214077"/>
    <lineage>
        <taxon>Bacteria</taxon>
        <taxon>Pseudomonadati</taxon>
        <taxon>Balneolota</taxon>
        <taxon>Balneolia</taxon>
        <taxon>Balneolales</taxon>
        <taxon>Balneolaceae</taxon>
        <taxon>Fodinibius</taxon>
    </lineage>
</organism>
<gene>
    <name evidence="2" type="ORF">SAMN06265218_101415</name>
</gene>
<evidence type="ECO:0000256" key="1">
    <source>
        <dbReference type="SAM" id="MobiDB-lite"/>
    </source>
</evidence>
<dbReference type="AlphaFoldDB" id="A0A521AVG9"/>
<evidence type="ECO:0000313" key="3">
    <source>
        <dbReference type="Proteomes" id="UP000317593"/>
    </source>
</evidence>
<evidence type="ECO:0000313" key="2">
    <source>
        <dbReference type="EMBL" id="SMO38842.1"/>
    </source>
</evidence>
<reference evidence="2 3" key="1">
    <citation type="submission" date="2017-05" db="EMBL/GenBank/DDBJ databases">
        <authorList>
            <person name="Varghese N."/>
            <person name="Submissions S."/>
        </authorList>
    </citation>
    <scope>NUCLEOTIDE SEQUENCE [LARGE SCALE GENOMIC DNA]</scope>
    <source>
        <strain evidence="2 3">DSM 21194</strain>
    </source>
</reference>
<protein>
    <submittedName>
        <fullName evidence="2">Uncharacterized protein</fullName>
    </submittedName>
</protein>
<dbReference type="EMBL" id="FXTH01000001">
    <property type="protein sequence ID" value="SMO38842.1"/>
    <property type="molecule type" value="Genomic_DNA"/>
</dbReference>
<keyword evidence="3" id="KW-1185">Reference proteome</keyword>